<organism evidence="2 3">
    <name type="scientific">Paenibacillus rhizolycopersici</name>
    <dbReference type="NCBI Taxonomy" id="2780073"/>
    <lineage>
        <taxon>Bacteria</taxon>
        <taxon>Bacillati</taxon>
        <taxon>Bacillota</taxon>
        <taxon>Bacilli</taxon>
        <taxon>Bacillales</taxon>
        <taxon>Paenibacillaceae</taxon>
        <taxon>Paenibacillus</taxon>
    </lineage>
</organism>
<evidence type="ECO:0000259" key="1">
    <source>
        <dbReference type="Pfam" id="PF22674"/>
    </source>
</evidence>
<protein>
    <submittedName>
        <fullName evidence="2">Methyltransferase</fullName>
    </submittedName>
</protein>
<dbReference type="RefSeq" id="WP_193417985.1">
    <property type="nucleotide sequence ID" value="NZ_JADCNN020000016.1"/>
</dbReference>
<proteinExistence type="predicted"/>
<evidence type="ECO:0000313" key="2">
    <source>
        <dbReference type="EMBL" id="MBM6997258.1"/>
    </source>
</evidence>
<dbReference type="Pfam" id="PF22674">
    <property type="entry name" value="C2185-like_N"/>
    <property type="match status" value="1"/>
</dbReference>
<dbReference type="GO" id="GO:0008168">
    <property type="term" value="F:methyltransferase activity"/>
    <property type="evidence" value="ECO:0007669"/>
    <property type="project" value="UniProtKB-KW"/>
</dbReference>
<keyword evidence="2" id="KW-0808">Transferase</keyword>
<sequence length="286" mass="32673">MKKVLIWGASPSIQTIFQEVNKEYQIIGFIDNNSEKWNTILFGTKVYSPPQLVTLEYDYVIIASLSSMTSIKNQILSLGIDEKCILTKYVEYRVRARIDFLRKLSVELREALVLGDVAEVGVFQGDFASHINECFPDKRLYLFDSFNGFDQRDIEVEQMYQFSNASEGHLKNTSIGLVMQKMKHPENIVIKEGYFPETTIGLENTFCFISMDLDLYRPTIEGLKVLWTKLSVGGVILIHDYYSGAYLGIKQAVREFQSMIKDVVLFPVGDDCSIGLMKIDKFETSI</sequence>
<reference evidence="2 3" key="1">
    <citation type="submission" date="2021-01" db="EMBL/GenBank/DDBJ databases">
        <title>Paenibacillus sp.nov. isolated from the rhizosphere soil of tomato plant.</title>
        <authorList>
            <person name="Thin K.K."/>
            <person name="Zhang X."/>
            <person name="He S."/>
        </authorList>
    </citation>
    <scope>NUCLEOTIDE SEQUENCE [LARGE SCALE GENOMIC DNA]</scope>
    <source>
        <strain evidence="2 3">DXFW5</strain>
    </source>
</reference>
<evidence type="ECO:0000313" key="3">
    <source>
        <dbReference type="Proteomes" id="UP001516620"/>
    </source>
</evidence>
<dbReference type="EMBL" id="JADCNN020000016">
    <property type="protein sequence ID" value="MBM6997258.1"/>
    <property type="molecule type" value="Genomic_DNA"/>
</dbReference>
<dbReference type="PANTHER" id="PTHR40036">
    <property type="entry name" value="MACROCIN O-METHYLTRANSFERASE"/>
    <property type="match status" value="1"/>
</dbReference>
<dbReference type="Proteomes" id="UP001516620">
    <property type="component" value="Unassembled WGS sequence"/>
</dbReference>
<name>A0ABS2HA57_9BACL</name>
<comment type="caution">
    <text evidence="2">The sequence shown here is derived from an EMBL/GenBank/DDBJ whole genome shotgun (WGS) entry which is preliminary data.</text>
</comment>
<keyword evidence="2" id="KW-0489">Methyltransferase</keyword>
<accession>A0ABS2HA57</accession>
<dbReference type="PANTHER" id="PTHR40036:SF1">
    <property type="entry name" value="MACROCIN O-METHYLTRANSFERASE"/>
    <property type="match status" value="1"/>
</dbReference>
<keyword evidence="3" id="KW-1185">Reference proteome</keyword>
<dbReference type="SUPFAM" id="SSF53335">
    <property type="entry name" value="S-adenosyl-L-methionine-dependent methyltransferases"/>
    <property type="match status" value="1"/>
</dbReference>
<dbReference type="InterPro" id="IPR029063">
    <property type="entry name" value="SAM-dependent_MTases_sf"/>
</dbReference>
<dbReference type="GO" id="GO:0032259">
    <property type="term" value="P:methylation"/>
    <property type="evidence" value="ECO:0007669"/>
    <property type="project" value="UniProtKB-KW"/>
</dbReference>
<dbReference type="Pfam" id="PF05711">
    <property type="entry name" value="TylF"/>
    <property type="match status" value="1"/>
</dbReference>
<feature type="domain" description="C2185-like N-terminal" evidence="1">
    <location>
        <begin position="2"/>
        <end position="86"/>
    </location>
</feature>
<dbReference type="InterPro" id="IPR054601">
    <property type="entry name" value="C2185-like_N"/>
</dbReference>
<dbReference type="InterPro" id="IPR008884">
    <property type="entry name" value="TylF_MeTrfase"/>
</dbReference>
<gene>
    <name evidence="2" type="ORF">IM700_016480</name>
</gene>
<dbReference type="Gene3D" id="3.40.50.150">
    <property type="entry name" value="Vaccinia Virus protein VP39"/>
    <property type="match status" value="1"/>
</dbReference>